<sequence>MRTSTPTSTVTASEKREGKVRRPIVPGPVAPMLMLLNSEISDRGFQDPRAPVPVARVSMAKGSMGRRRAAAKVRARPTDPSRSVALERSSGLSNSRSPVATLIG</sequence>
<comment type="caution">
    <text evidence="2">The sequence shown here is derived from an EMBL/GenBank/DDBJ whole genome shotgun (WGS) entry which is preliminary data.</text>
</comment>
<accession>W3VUQ3</accession>
<organism evidence="2 3">
    <name type="scientific">Moesziomyces aphidis</name>
    <name type="common">Pseudozyma aphidis</name>
    <dbReference type="NCBI Taxonomy" id="84754"/>
    <lineage>
        <taxon>Eukaryota</taxon>
        <taxon>Fungi</taxon>
        <taxon>Dikarya</taxon>
        <taxon>Basidiomycota</taxon>
        <taxon>Ustilaginomycotina</taxon>
        <taxon>Ustilaginomycetes</taxon>
        <taxon>Ustilaginales</taxon>
        <taxon>Ustilaginaceae</taxon>
        <taxon>Moesziomyces</taxon>
    </lineage>
</organism>
<dbReference type="HOGENOM" id="CLU_2251208_0_0_1"/>
<evidence type="ECO:0000256" key="1">
    <source>
        <dbReference type="SAM" id="MobiDB-lite"/>
    </source>
</evidence>
<name>W3VUQ3_MOEAP</name>
<dbReference type="EMBL" id="AWNI01000001">
    <property type="protein sequence ID" value="ETS65348.1"/>
    <property type="molecule type" value="Genomic_DNA"/>
</dbReference>
<dbReference type="OrthoDB" id="10530435at2759"/>
<feature type="compositionally biased region" description="Polar residues" evidence="1">
    <location>
        <begin position="1"/>
        <end position="12"/>
    </location>
</feature>
<feature type="region of interest" description="Disordered" evidence="1">
    <location>
        <begin position="60"/>
        <end position="104"/>
    </location>
</feature>
<dbReference type="AlphaFoldDB" id="W3VUQ3"/>
<reference evidence="2 3" key="1">
    <citation type="journal article" date="2014" name="Genome Announc.">
        <title>Genome sequence of the basidiomycetous fungus Pseudozyma aphidis DSM70725, an efficient producer of biosurfactant mannosylerythritol lipids.</title>
        <authorList>
            <person name="Lorenz S."/>
            <person name="Guenther M."/>
            <person name="Grumaz C."/>
            <person name="Rupp S."/>
            <person name="Zibek S."/>
            <person name="Sohn K."/>
        </authorList>
    </citation>
    <scope>NUCLEOTIDE SEQUENCE [LARGE SCALE GENOMIC DNA]</scope>
    <source>
        <strain evidence="3">ATCC 32657 / CBS 517.83 / DSM 70725 / JCM 10318 / NBRC 10182 / NRRL Y-7954 / St-0401</strain>
    </source>
</reference>
<dbReference type="Proteomes" id="UP000019462">
    <property type="component" value="Unassembled WGS sequence"/>
</dbReference>
<feature type="region of interest" description="Disordered" evidence="1">
    <location>
        <begin position="1"/>
        <end position="25"/>
    </location>
</feature>
<gene>
    <name evidence="2" type="ORF">PaG_00080</name>
</gene>
<proteinExistence type="predicted"/>
<evidence type="ECO:0000313" key="3">
    <source>
        <dbReference type="Proteomes" id="UP000019462"/>
    </source>
</evidence>
<keyword evidence="3" id="KW-1185">Reference proteome</keyword>
<evidence type="ECO:0000313" key="2">
    <source>
        <dbReference type="EMBL" id="ETS65348.1"/>
    </source>
</evidence>
<feature type="compositionally biased region" description="Basic residues" evidence="1">
    <location>
        <begin position="64"/>
        <end position="75"/>
    </location>
</feature>
<protein>
    <submittedName>
        <fullName evidence="2">Uncharacterized protein</fullName>
    </submittedName>
</protein>